<dbReference type="KEGG" id="ole:K0B96_02025"/>
<dbReference type="Proteomes" id="UP000825051">
    <property type="component" value="Chromosome"/>
</dbReference>
<dbReference type="EMBL" id="CP080507">
    <property type="protein sequence ID" value="QYM79420.1"/>
    <property type="molecule type" value="Genomic_DNA"/>
</dbReference>
<accession>A0A8F9XHK2</accession>
<reference evidence="2" key="1">
    <citation type="submission" date="2021-08" db="EMBL/GenBank/DDBJ databases">
        <title>Genome of a novel bacterium of the phylum Verrucomicrobia, Oleiharenicola sp. KSB-15.</title>
        <authorList>
            <person name="Chung J.-H."/>
            <person name="Ahn J.-H."/>
            <person name="Yoon Y."/>
            <person name="Kim D.-Y."/>
            <person name="An S.-H."/>
            <person name="Park I."/>
            <person name="Yeon J."/>
        </authorList>
    </citation>
    <scope>NUCLEOTIDE SEQUENCE</scope>
    <source>
        <strain evidence="2">KSB-15</strain>
    </source>
</reference>
<protein>
    <submittedName>
        <fullName evidence="2">Uncharacterized protein</fullName>
    </submittedName>
</protein>
<keyword evidence="3" id="KW-1185">Reference proteome</keyword>
<sequence length="59" mass="5981">MKTNLVRLAVTLGVAAVAAVLLVRSTVSVDSLVGFGAVIALIAGLATEYRLTAPRAGSR</sequence>
<evidence type="ECO:0000256" key="1">
    <source>
        <dbReference type="SAM" id="Phobius"/>
    </source>
</evidence>
<feature type="transmembrane region" description="Helical" evidence="1">
    <location>
        <begin position="32"/>
        <end position="51"/>
    </location>
</feature>
<dbReference type="AlphaFoldDB" id="A0A8F9XHK2"/>
<keyword evidence="1" id="KW-1133">Transmembrane helix</keyword>
<keyword evidence="1" id="KW-0812">Transmembrane</keyword>
<organism evidence="2 3">
    <name type="scientific">Horticoccus luteus</name>
    <dbReference type="NCBI Taxonomy" id="2862869"/>
    <lineage>
        <taxon>Bacteria</taxon>
        <taxon>Pseudomonadati</taxon>
        <taxon>Verrucomicrobiota</taxon>
        <taxon>Opitutia</taxon>
        <taxon>Opitutales</taxon>
        <taxon>Opitutaceae</taxon>
        <taxon>Horticoccus</taxon>
    </lineage>
</organism>
<name>A0A8F9XHK2_9BACT</name>
<keyword evidence="1" id="KW-0472">Membrane</keyword>
<proteinExistence type="predicted"/>
<gene>
    <name evidence="2" type="ORF">K0B96_02025</name>
</gene>
<evidence type="ECO:0000313" key="3">
    <source>
        <dbReference type="Proteomes" id="UP000825051"/>
    </source>
</evidence>
<evidence type="ECO:0000313" key="2">
    <source>
        <dbReference type="EMBL" id="QYM79420.1"/>
    </source>
</evidence>
<dbReference type="RefSeq" id="WP_220163262.1">
    <property type="nucleotide sequence ID" value="NZ_CP080507.1"/>
</dbReference>